<name>A0A9K3JH13_HELAN</name>
<comment type="caution">
    <text evidence="5">The sequence shown here is derived from an EMBL/GenBank/DDBJ whole genome shotgun (WGS) entry which is preliminary data.</text>
</comment>
<evidence type="ECO:0000256" key="4">
    <source>
        <dbReference type="ARBA" id="ARBA00023134"/>
    </source>
</evidence>
<sequence>MYYDEASGGRFVLRVVLMDLEPWTMDGIMSYAYDQIFKPDHFMFCHYGAANNWRNDTIPRVLS</sequence>
<keyword evidence="6" id="KW-1185">Reference proteome</keyword>
<protein>
    <submittedName>
        <fullName evidence="5">Purine-nucleoside phosphorylase</fullName>
        <ecNumber evidence="5">2.4.2.1</ecNumber>
    </submittedName>
</protein>
<dbReference type="InterPro" id="IPR000217">
    <property type="entry name" value="Tubulin"/>
</dbReference>
<dbReference type="Gene3D" id="3.40.50.1440">
    <property type="entry name" value="Tubulin/FtsZ, GTPase domain"/>
    <property type="match status" value="1"/>
</dbReference>
<dbReference type="AlphaFoldDB" id="A0A9K3JH13"/>
<keyword evidence="2" id="KW-0493">Microtubule</keyword>
<proteinExistence type="inferred from homology"/>
<dbReference type="GO" id="GO:0005525">
    <property type="term" value="F:GTP binding"/>
    <property type="evidence" value="ECO:0007669"/>
    <property type="project" value="UniProtKB-KW"/>
</dbReference>
<keyword evidence="4" id="KW-0342">GTP-binding</keyword>
<keyword evidence="3" id="KW-0547">Nucleotide-binding</keyword>
<dbReference type="Proteomes" id="UP000215914">
    <property type="component" value="Unassembled WGS sequence"/>
</dbReference>
<dbReference type="GO" id="GO:0005874">
    <property type="term" value="C:microtubule"/>
    <property type="evidence" value="ECO:0007669"/>
    <property type="project" value="UniProtKB-KW"/>
</dbReference>
<comment type="similarity">
    <text evidence="1">Belongs to the tubulin family.</text>
</comment>
<dbReference type="GO" id="GO:0007017">
    <property type="term" value="P:microtubule-based process"/>
    <property type="evidence" value="ECO:0007669"/>
    <property type="project" value="InterPro"/>
</dbReference>
<reference evidence="5" key="2">
    <citation type="submission" date="2020-06" db="EMBL/GenBank/DDBJ databases">
        <title>Helianthus annuus Genome sequencing and assembly Release 2.</title>
        <authorList>
            <person name="Gouzy J."/>
            <person name="Langlade N."/>
            <person name="Munos S."/>
        </authorList>
    </citation>
    <scope>NUCLEOTIDE SEQUENCE</scope>
    <source>
        <tissue evidence="5">Leaves</tissue>
    </source>
</reference>
<reference evidence="5" key="1">
    <citation type="journal article" date="2017" name="Nature">
        <title>The sunflower genome provides insights into oil metabolism, flowering and Asterid evolution.</title>
        <authorList>
            <person name="Badouin H."/>
            <person name="Gouzy J."/>
            <person name="Grassa C.J."/>
            <person name="Murat F."/>
            <person name="Staton S.E."/>
            <person name="Cottret L."/>
            <person name="Lelandais-Briere C."/>
            <person name="Owens G.L."/>
            <person name="Carrere S."/>
            <person name="Mayjonade B."/>
            <person name="Legrand L."/>
            <person name="Gill N."/>
            <person name="Kane N.C."/>
            <person name="Bowers J.E."/>
            <person name="Hubner S."/>
            <person name="Bellec A."/>
            <person name="Berard A."/>
            <person name="Berges H."/>
            <person name="Blanchet N."/>
            <person name="Boniface M.C."/>
            <person name="Brunel D."/>
            <person name="Catrice O."/>
            <person name="Chaidir N."/>
            <person name="Claudel C."/>
            <person name="Donnadieu C."/>
            <person name="Faraut T."/>
            <person name="Fievet G."/>
            <person name="Helmstetter N."/>
            <person name="King M."/>
            <person name="Knapp S.J."/>
            <person name="Lai Z."/>
            <person name="Le Paslier M.C."/>
            <person name="Lippi Y."/>
            <person name="Lorenzon L."/>
            <person name="Mandel J.R."/>
            <person name="Marage G."/>
            <person name="Marchand G."/>
            <person name="Marquand E."/>
            <person name="Bret-Mestries E."/>
            <person name="Morien E."/>
            <person name="Nambeesan S."/>
            <person name="Nguyen T."/>
            <person name="Pegot-Espagnet P."/>
            <person name="Pouilly N."/>
            <person name="Raftis F."/>
            <person name="Sallet E."/>
            <person name="Schiex T."/>
            <person name="Thomas J."/>
            <person name="Vandecasteele C."/>
            <person name="Vares D."/>
            <person name="Vear F."/>
            <person name="Vautrin S."/>
            <person name="Crespi M."/>
            <person name="Mangin B."/>
            <person name="Burke J.M."/>
            <person name="Salse J."/>
            <person name="Munos S."/>
            <person name="Vincourt P."/>
            <person name="Rieseberg L.H."/>
            <person name="Langlade N.B."/>
        </authorList>
    </citation>
    <scope>NUCLEOTIDE SEQUENCE</scope>
    <source>
        <tissue evidence="5">Leaves</tissue>
    </source>
</reference>
<dbReference type="EMBL" id="MNCJ02000318">
    <property type="protein sequence ID" value="KAF5814467.1"/>
    <property type="molecule type" value="Genomic_DNA"/>
</dbReference>
<accession>A0A9K3JH13</accession>
<dbReference type="SUPFAM" id="SSF52490">
    <property type="entry name" value="Tubulin nucleotide-binding domain-like"/>
    <property type="match status" value="1"/>
</dbReference>
<evidence type="ECO:0000256" key="2">
    <source>
        <dbReference type="ARBA" id="ARBA00022701"/>
    </source>
</evidence>
<evidence type="ECO:0000256" key="1">
    <source>
        <dbReference type="ARBA" id="ARBA00009636"/>
    </source>
</evidence>
<keyword evidence="5" id="KW-0808">Transferase</keyword>
<evidence type="ECO:0000313" key="5">
    <source>
        <dbReference type="EMBL" id="KAF5814467.1"/>
    </source>
</evidence>
<keyword evidence="5" id="KW-0328">Glycosyltransferase</keyword>
<organism evidence="5 6">
    <name type="scientific">Helianthus annuus</name>
    <name type="common">Common sunflower</name>
    <dbReference type="NCBI Taxonomy" id="4232"/>
    <lineage>
        <taxon>Eukaryota</taxon>
        <taxon>Viridiplantae</taxon>
        <taxon>Streptophyta</taxon>
        <taxon>Embryophyta</taxon>
        <taxon>Tracheophyta</taxon>
        <taxon>Spermatophyta</taxon>
        <taxon>Magnoliopsida</taxon>
        <taxon>eudicotyledons</taxon>
        <taxon>Gunneridae</taxon>
        <taxon>Pentapetalae</taxon>
        <taxon>asterids</taxon>
        <taxon>campanulids</taxon>
        <taxon>Asterales</taxon>
        <taxon>Asteraceae</taxon>
        <taxon>Asteroideae</taxon>
        <taxon>Heliantheae alliance</taxon>
        <taxon>Heliantheae</taxon>
        <taxon>Helianthus</taxon>
    </lineage>
</organism>
<dbReference type="InterPro" id="IPR036525">
    <property type="entry name" value="Tubulin/FtsZ_GTPase_sf"/>
</dbReference>
<dbReference type="EC" id="2.4.2.1" evidence="5"/>
<dbReference type="GO" id="GO:0004731">
    <property type="term" value="F:purine-nucleoside phosphorylase activity"/>
    <property type="evidence" value="ECO:0007669"/>
    <property type="project" value="UniProtKB-EC"/>
</dbReference>
<dbReference type="Gramene" id="mRNA:HanXRQr2_Chr03g0111351">
    <property type="protein sequence ID" value="CDS:HanXRQr2_Chr03g0111351.1"/>
    <property type="gene ID" value="HanXRQr2_Chr03g0111351"/>
</dbReference>
<dbReference type="PRINTS" id="PR01161">
    <property type="entry name" value="TUBULIN"/>
</dbReference>
<evidence type="ECO:0000256" key="3">
    <source>
        <dbReference type="ARBA" id="ARBA00022741"/>
    </source>
</evidence>
<gene>
    <name evidence="5" type="ORF">HanXRQr2_Chr03g0111351</name>
</gene>
<evidence type="ECO:0000313" key="6">
    <source>
        <dbReference type="Proteomes" id="UP000215914"/>
    </source>
</evidence>